<sequence>MEKHIKKILLLGMFILGLSLSGNSVYAEDYGGEYSQDHYETEFTNQLDALPNGGITSIVIQLNEVVVTSSIDHFNVDIYDALNQLTGSLTFDTSQDVFNWYAINFGSGDNGGDEQPEEQDDPCSRIKSKNTETIYHNKTEDLKDKTSLTYETGFAGTKSGDYTDLTTGGSTADEKYLDIIIDDDTEGFNHTHVDDYSIEQDDGTTVSVKPIRMFSPNDVNTLMQIVDRNKNSGDFSPYYMSMTSSDGNYTIKFTGSSADIKTGFNTPAWNKEYIKFMDNDLQSNEKLFLRFLQEKMDITGVELYKINDNGSVEKKTLTTNANGKPVVETTPCPQ</sequence>
<protein>
    <recommendedName>
        <fullName evidence="5">META domain-containing protein</fullName>
    </recommendedName>
</protein>
<reference evidence="3 4" key="1">
    <citation type="submission" date="2020-12" db="EMBL/GenBank/DDBJ databases">
        <title>Bacterial novel species Pedobacter sp. SD-b isolated from soil.</title>
        <authorList>
            <person name="Jung H.-Y."/>
        </authorList>
    </citation>
    <scope>NUCLEOTIDE SEQUENCE [LARGE SCALE GENOMIC DNA]</scope>
    <source>
        <strain evidence="3 4">SD-b</strain>
    </source>
</reference>
<feature type="compositionally biased region" description="Acidic residues" evidence="1">
    <location>
        <begin position="111"/>
        <end position="121"/>
    </location>
</feature>
<dbReference type="EMBL" id="JAEHFY010000033">
    <property type="protein sequence ID" value="MBK0384450.1"/>
    <property type="molecule type" value="Genomic_DNA"/>
</dbReference>
<keyword evidence="4" id="KW-1185">Reference proteome</keyword>
<feature type="region of interest" description="Disordered" evidence="1">
    <location>
        <begin position="108"/>
        <end position="131"/>
    </location>
</feature>
<name>A0ABS1BNH8_9SPHI</name>
<gene>
    <name evidence="3" type="ORF">I5M32_15905</name>
</gene>
<keyword evidence="2" id="KW-0732">Signal</keyword>
<comment type="caution">
    <text evidence="3">The sequence shown here is derived from an EMBL/GenBank/DDBJ whole genome shotgun (WGS) entry which is preliminary data.</text>
</comment>
<evidence type="ECO:0000256" key="2">
    <source>
        <dbReference type="SAM" id="SignalP"/>
    </source>
</evidence>
<evidence type="ECO:0000256" key="1">
    <source>
        <dbReference type="SAM" id="MobiDB-lite"/>
    </source>
</evidence>
<organism evidence="3 4">
    <name type="scientific">Pedobacter segetis</name>
    <dbReference type="NCBI Taxonomy" id="2793069"/>
    <lineage>
        <taxon>Bacteria</taxon>
        <taxon>Pseudomonadati</taxon>
        <taxon>Bacteroidota</taxon>
        <taxon>Sphingobacteriia</taxon>
        <taxon>Sphingobacteriales</taxon>
        <taxon>Sphingobacteriaceae</taxon>
        <taxon>Pedobacter</taxon>
    </lineage>
</organism>
<evidence type="ECO:0008006" key="5">
    <source>
        <dbReference type="Google" id="ProtNLM"/>
    </source>
</evidence>
<dbReference type="Proteomes" id="UP000660024">
    <property type="component" value="Unassembled WGS sequence"/>
</dbReference>
<evidence type="ECO:0000313" key="4">
    <source>
        <dbReference type="Proteomes" id="UP000660024"/>
    </source>
</evidence>
<feature type="signal peptide" evidence="2">
    <location>
        <begin position="1"/>
        <end position="27"/>
    </location>
</feature>
<evidence type="ECO:0000313" key="3">
    <source>
        <dbReference type="EMBL" id="MBK0384450.1"/>
    </source>
</evidence>
<proteinExistence type="predicted"/>
<accession>A0ABS1BNH8</accession>
<feature type="chain" id="PRO_5046620343" description="META domain-containing protein" evidence="2">
    <location>
        <begin position="28"/>
        <end position="334"/>
    </location>
</feature>